<protein>
    <submittedName>
        <fullName evidence="1">Uncharacterized protein</fullName>
    </submittedName>
</protein>
<organism evidence="1 2">
    <name type="scientific">Smallanthus sonchifolius</name>
    <dbReference type="NCBI Taxonomy" id="185202"/>
    <lineage>
        <taxon>Eukaryota</taxon>
        <taxon>Viridiplantae</taxon>
        <taxon>Streptophyta</taxon>
        <taxon>Embryophyta</taxon>
        <taxon>Tracheophyta</taxon>
        <taxon>Spermatophyta</taxon>
        <taxon>Magnoliopsida</taxon>
        <taxon>eudicotyledons</taxon>
        <taxon>Gunneridae</taxon>
        <taxon>Pentapetalae</taxon>
        <taxon>asterids</taxon>
        <taxon>campanulids</taxon>
        <taxon>Asterales</taxon>
        <taxon>Asteraceae</taxon>
        <taxon>Asteroideae</taxon>
        <taxon>Heliantheae alliance</taxon>
        <taxon>Millerieae</taxon>
        <taxon>Smallanthus</taxon>
    </lineage>
</organism>
<proteinExistence type="predicted"/>
<evidence type="ECO:0000313" key="1">
    <source>
        <dbReference type="EMBL" id="KAI3814587.1"/>
    </source>
</evidence>
<name>A0ACB9J5Q3_9ASTR</name>
<evidence type="ECO:0000313" key="2">
    <source>
        <dbReference type="Proteomes" id="UP001056120"/>
    </source>
</evidence>
<sequence>MAIKGLDFKWYDGFFLSIIKDKDSHLYEGQVVEIGKGSKVKYELGKASGLNKVGGRKVEYIDTDIDGLREKWSTFVSNFIFR</sequence>
<dbReference type="Proteomes" id="UP001056120">
    <property type="component" value="Linkage Group LG05"/>
</dbReference>
<dbReference type="EMBL" id="CM042022">
    <property type="protein sequence ID" value="KAI3814587.1"/>
    <property type="molecule type" value="Genomic_DNA"/>
</dbReference>
<keyword evidence="2" id="KW-1185">Reference proteome</keyword>
<accession>A0ACB9J5Q3</accession>
<gene>
    <name evidence="1" type="ORF">L1987_14227</name>
</gene>
<reference evidence="1 2" key="2">
    <citation type="journal article" date="2022" name="Mol. Ecol. Resour.">
        <title>The genomes of chicory, endive, great burdock and yacon provide insights into Asteraceae paleo-polyploidization history and plant inulin production.</title>
        <authorList>
            <person name="Fan W."/>
            <person name="Wang S."/>
            <person name="Wang H."/>
            <person name="Wang A."/>
            <person name="Jiang F."/>
            <person name="Liu H."/>
            <person name="Zhao H."/>
            <person name="Xu D."/>
            <person name="Zhang Y."/>
        </authorList>
    </citation>
    <scope>NUCLEOTIDE SEQUENCE [LARGE SCALE GENOMIC DNA]</scope>
    <source>
        <strain evidence="2">cv. Yunnan</strain>
        <tissue evidence="1">Leaves</tissue>
    </source>
</reference>
<comment type="caution">
    <text evidence="1">The sequence shown here is derived from an EMBL/GenBank/DDBJ whole genome shotgun (WGS) entry which is preliminary data.</text>
</comment>
<reference evidence="2" key="1">
    <citation type="journal article" date="2022" name="Mol. Ecol. Resour.">
        <title>The genomes of chicory, endive, great burdock and yacon provide insights into Asteraceae palaeo-polyploidization history and plant inulin production.</title>
        <authorList>
            <person name="Fan W."/>
            <person name="Wang S."/>
            <person name="Wang H."/>
            <person name="Wang A."/>
            <person name="Jiang F."/>
            <person name="Liu H."/>
            <person name="Zhao H."/>
            <person name="Xu D."/>
            <person name="Zhang Y."/>
        </authorList>
    </citation>
    <scope>NUCLEOTIDE SEQUENCE [LARGE SCALE GENOMIC DNA]</scope>
    <source>
        <strain evidence="2">cv. Yunnan</strain>
    </source>
</reference>